<dbReference type="Gene3D" id="3.90.740.10">
    <property type="entry name" value="Valyl/Leucyl/Isoleucyl-tRNA synthetase, editing domain"/>
    <property type="match status" value="1"/>
</dbReference>
<dbReference type="HAMAP" id="MF_00049_B">
    <property type="entry name" value="Leu_tRNA_synth_B"/>
    <property type="match status" value="1"/>
</dbReference>
<evidence type="ECO:0000256" key="4">
    <source>
        <dbReference type="ARBA" id="ARBA00022741"/>
    </source>
</evidence>
<dbReference type="Pfam" id="PF00133">
    <property type="entry name" value="tRNA-synt_1"/>
    <property type="match status" value="1"/>
</dbReference>
<evidence type="ECO:0000259" key="12">
    <source>
        <dbReference type="Pfam" id="PF08264"/>
    </source>
</evidence>
<dbReference type="InterPro" id="IPR009008">
    <property type="entry name" value="Val/Leu/Ile-tRNA-synth_edit"/>
</dbReference>
<evidence type="ECO:0000256" key="8">
    <source>
        <dbReference type="ARBA" id="ARBA00047469"/>
    </source>
</evidence>
<dbReference type="InterPro" id="IPR014729">
    <property type="entry name" value="Rossmann-like_a/b/a_fold"/>
</dbReference>
<comment type="catalytic activity">
    <reaction evidence="8 9">
        <text>tRNA(Leu) + L-leucine + ATP = L-leucyl-tRNA(Leu) + AMP + diphosphate</text>
        <dbReference type="Rhea" id="RHEA:11688"/>
        <dbReference type="Rhea" id="RHEA-COMP:9613"/>
        <dbReference type="Rhea" id="RHEA-COMP:9622"/>
        <dbReference type="ChEBI" id="CHEBI:30616"/>
        <dbReference type="ChEBI" id="CHEBI:33019"/>
        <dbReference type="ChEBI" id="CHEBI:57427"/>
        <dbReference type="ChEBI" id="CHEBI:78442"/>
        <dbReference type="ChEBI" id="CHEBI:78494"/>
        <dbReference type="ChEBI" id="CHEBI:456215"/>
        <dbReference type="EC" id="6.1.1.4"/>
    </reaction>
</comment>
<evidence type="ECO:0000256" key="7">
    <source>
        <dbReference type="ARBA" id="ARBA00023146"/>
    </source>
</evidence>
<dbReference type="FunFam" id="3.40.50.620:FF:000056">
    <property type="entry name" value="Leucine--tRNA ligase"/>
    <property type="match status" value="1"/>
</dbReference>
<evidence type="ECO:0000256" key="3">
    <source>
        <dbReference type="ARBA" id="ARBA00022598"/>
    </source>
</evidence>
<dbReference type="Pfam" id="PF08264">
    <property type="entry name" value="Anticodon_1"/>
    <property type="match status" value="1"/>
</dbReference>
<dbReference type="InterPro" id="IPR009080">
    <property type="entry name" value="tRNAsynth_Ia_anticodon-bd"/>
</dbReference>
<feature type="domain" description="Methionyl/Leucyl tRNA synthetase" evidence="13">
    <location>
        <begin position="42"/>
        <end position="185"/>
    </location>
</feature>
<keyword evidence="5 9" id="KW-0067">ATP-binding</keyword>
<gene>
    <name evidence="9" type="primary">leuS</name>
    <name evidence="15" type="ORF">OZSIB_1744</name>
</gene>
<dbReference type="GO" id="GO:0006429">
    <property type="term" value="P:leucyl-tRNA aminoacylation"/>
    <property type="evidence" value="ECO:0007669"/>
    <property type="project" value="UniProtKB-UniRule"/>
</dbReference>
<keyword evidence="3 9" id="KW-0436">Ligase</keyword>
<dbReference type="PANTHER" id="PTHR43740:SF2">
    <property type="entry name" value="LEUCINE--TRNA LIGASE, MITOCHONDRIAL"/>
    <property type="match status" value="1"/>
</dbReference>
<dbReference type="InterPro" id="IPR002300">
    <property type="entry name" value="aa-tRNA-synth_Ia"/>
</dbReference>
<dbReference type="SUPFAM" id="SSF47323">
    <property type="entry name" value="Anticodon-binding domain of a subclass of class I aminoacyl-tRNA synthetases"/>
    <property type="match status" value="1"/>
</dbReference>
<dbReference type="AlphaFoldDB" id="A0A367ZJ04"/>
<comment type="subcellular location">
    <subcellularLocation>
        <location evidence="9">Cytoplasm</location>
    </subcellularLocation>
</comment>
<keyword evidence="6 9" id="KW-0648">Protein biosynthesis</keyword>
<dbReference type="GO" id="GO:0004823">
    <property type="term" value="F:leucine-tRNA ligase activity"/>
    <property type="evidence" value="ECO:0007669"/>
    <property type="project" value="UniProtKB-UniRule"/>
</dbReference>
<sequence length="821" mass="93832">MADKYDFRSIQEKWHPIWDERGLYKTREDPGRPKFYCLDFFPYPSGSGLSVGHLRNYIPTDVISRMKRMQGFNVLHPMGWDAFGLPAENYAIQQGVHPAETTARNAANYRRQLTLVECSYDWDREINSTDPEYYRWTQWFFLLLYRRGLAYQATGAQWWCPSCRTILANEQVEQGTCWRCDSTVEKKDLKQWYFRITAYADRLLEDLKTVDWPEKIKKMQENWIGRRTGTEVVFKALDPNGAGEFDIPIFTTRIDTIFGVTFLTLAPEHPLVEKLTHPSRRAEVQDYIAAARRKSEIDRLSTEKEKTGVPLGSFAINPFNGARVPIYIGDYVLVSYGTGAVMAVPAHDERDFAFARKYGLPIVEVITPAGVKQGSLSAAYAEYGVLVDSGEFSGLTSGEAIERMTAWVEQRQLGARRVNYKFRDWLISRQRYWGAPIPIIHCADCGAVPVPEHELPVKLPVIKEFKPAEDGRSPLARVESWVNTTCPTCGKPARRETDTMDGFACSSWYFLRFVDPKLTTAPFDQARVAAWLPVDLYVGGAEHAVMHLLYARFWTKVMQDEGLVPFSEPFAKLRNQGMMLAADGQKMSKSKGNVITPDEMVEKYGADTLRAFILFLGAFELEVAWSDEGIRGMHRFINRVWDLVQEFPGDQYTSLGAEAVELHRLIHKTVKAVTTDIDNFSFNTALARLMEFSNTLADLSKHGPLTKSALWREAIRTFLKLLAPITPFLAEELWQRIGEKGSVHEQPWPTWDERAFVETEITLPVQVNGKLRDQVTVPVNLTDDEIRAKVLESEKVRKWVEGKQIVKFIHVPKRMVSFVVK</sequence>
<evidence type="ECO:0000313" key="16">
    <source>
        <dbReference type="Proteomes" id="UP000252355"/>
    </source>
</evidence>
<dbReference type="SUPFAM" id="SSF52374">
    <property type="entry name" value="Nucleotidylyl transferase"/>
    <property type="match status" value="1"/>
</dbReference>
<dbReference type="Gene3D" id="1.10.730.10">
    <property type="entry name" value="Isoleucyl-tRNA Synthetase, Domain 1"/>
    <property type="match status" value="1"/>
</dbReference>
<evidence type="ECO:0000259" key="11">
    <source>
        <dbReference type="Pfam" id="PF00133"/>
    </source>
</evidence>
<dbReference type="Gene3D" id="3.10.20.590">
    <property type="match status" value="1"/>
</dbReference>
<dbReference type="CDD" id="cd07958">
    <property type="entry name" value="Anticodon_Ia_Leu_BEm"/>
    <property type="match status" value="1"/>
</dbReference>
<feature type="domain" description="Leucyl-tRNA synthetase editing" evidence="14">
    <location>
        <begin position="221"/>
        <end position="408"/>
    </location>
</feature>
<protein>
    <recommendedName>
        <fullName evidence="9">Leucine--tRNA ligase</fullName>
        <ecNumber evidence="9">6.1.1.4</ecNumber>
    </recommendedName>
    <alternativeName>
        <fullName evidence="9">Leucyl-tRNA synthetase</fullName>
        <shortName evidence="9">LeuRS</shortName>
    </alternativeName>
</protein>
<dbReference type="InterPro" id="IPR002302">
    <property type="entry name" value="Leu-tRNA-ligase"/>
</dbReference>
<evidence type="ECO:0000313" key="15">
    <source>
        <dbReference type="EMBL" id="RCK78095.1"/>
    </source>
</evidence>
<evidence type="ECO:0000256" key="6">
    <source>
        <dbReference type="ARBA" id="ARBA00022917"/>
    </source>
</evidence>
<dbReference type="GO" id="GO:0005829">
    <property type="term" value="C:cytosol"/>
    <property type="evidence" value="ECO:0007669"/>
    <property type="project" value="TreeGrafter"/>
</dbReference>
<dbReference type="FunFam" id="3.40.50.620:FF:000003">
    <property type="entry name" value="Leucine--tRNA ligase"/>
    <property type="match status" value="1"/>
</dbReference>
<dbReference type="FunFam" id="1.10.730.10:FF:000011">
    <property type="entry name" value="Leucine--tRNA ligase chloroplastic/mitochondrial"/>
    <property type="match status" value="1"/>
</dbReference>
<feature type="short sequence motif" description="'KMSKS' region" evidence="9">
    <location>
        <begin position="586"/>
        <end position="590"/>
    </location>
</feature>
<feature type="binding site" evidence="9">
    <location>
        <position position="589"/>
    </location>
    <ligand>
        <name>ATP</name>
        <dbReference type="ChEBI" id="CHEBI:30616"/>
    </ligand>
</feature>
<feature type="domain" description="Aminoacyl-tRNA synthetase class Ia" evidence="11">
    <location>
        <begin position="421"/>
        <end position="614"/>
    </location>
</feature>
<dbReference type="GO" id="GO:0005524">
    <property type="term" value="F:ATP binding"/>
    <property type="evidence" value="ECO:0007669"/>
    <property type="project" value="UniProtKB-UniRule"/>
</dbReference>
<comment type="caution">
    <text evidence="9">Lacks conserved residue(s) required for the propagation of feature annotation.</text>
</comment>
<evidence type="ECO:0000256" key="2">
    <source>
        <dbReference type="ARBA" id="ARBA00022490"/>
    </source>
</evidence>
<dbReference type="NCBIfam" id="TIGR00396">
    <property type="entry name" value="leuS_bact"/>
    <property type="match status" value="1"/>
</dbReference>
<keyword evidence="2 9" id="KW-0963">Cytoplasm</keyword>
<evidence type="ECO:0000256" key="1">
    <source>
        <dbReference type="ARBA" id="ARBA00005594"/>
    </source>
</evidence>
<evidence type="ECO:0000259" key="13">
    <source>
        <dbReference type="Pfam" id="PF09334"/>
    </source>
</evidence>
<dbReference type="SUPFAM" id="SSF50677">
    <property type="entry name" value="ValRS/IleRS/LeuRS editing domain"/>
    <property type="match status" value="1"/>
</dbReference>
<keyword evidence="4 9" id="KW-0547">Nucleotide-binding</keyword>
<dbReference type="PANTHER" id="PTHR43740">
    <property type="entry name" value="LEUCYL-TRNA SYNTHETASE"/>
    <property type="match status" value="1"/>
</dbReference>
<dbReference type="GO" id="GO:0002161">
    <property type="term" value="F:aminoacyl-tRNA deacylase activity"/>
    <property type="evidence" value="ECO:0007669"/>
    <property type="project" value="InterPro"/>
</dbReference>
<evidence type="ECO:0000256" key="9">
    <source>
        <dbReference type="HAMAP-Rule" id="MF_00049"/>
    </source>
</evidence>
<proteinExistence type="inferred from homology"/>
<feature type="domain" description="Methionyl/Valyl/Leucyl/Isoleucyl-tRNA synthetase anticodon-binding" evidence="12">
    <location>
        <begin position="664"/>
        <end position="782"/>
    </location>
</feature>
<dbReference type="Pfam" id="PF09334">
    <property type="entry name" value="tRNA-synt_1g"/>
    <property type="match status" value="1"/>
</dbReference>
<organism evidence="15 16">
    <name type="scientific">Candidatus Ozemobacter sibiricus</name>
    <dbReference type="NCBI Taxonomy" id="2268124"/>
    <lineage>
        <taxon>Bacteria</taxon>
        <taxon>Candidatus Ozemobacteria</taxon>
        <taxon>Candidatus Ozemobacterales</taxon>
        <taxon>Candidatus Ozemobacteraceae</taxon>
        <taxon>Candidatus Ozemobacter</taxon>
    </lineage>
</organism>
<dbReference type="Proteomes" id="UP000252355">
    <property type="component" value="Unassembled WGS sequence"/>
</dbReference>
<accession>A0A367ZJ04</accession>
<evidence type="ECO:0000256" key="10">
    <source>
        <dbReference type="RuleBase" id="RU363039"/>
    </source>
</evidence>
<name>A0A367ZJ04_9BACT</name>
<dbReference type="CDD" id="cd00812">
    <property type="entry name" value="LeuRS_core"/>
    <property type="match status" value="1"/>
</dbReference>
<dbReference type="PRINTS" id="PR00985">
    <property type="entry name" value="TRNASYNTHLEU"/>
</dbReference>
<evidence type="ECO:0000256" key="5">
    <source>
        <dbReference type="ARBA" id="ARBA00022840"/>
    </source>
</evidence>
<reference evidence="15 16" key="1">
    <citation type="submission" date="2018-05" db="EMBL/GenBank/DDBJ databases">
        <title>A metagenomic window into the 2 km-deep terrestrial subsurface aquifer revealed taxonomically and functionally diverse microbial community comprising novel uncultured bacterial lineages.</title>
        <authorList>
            <person name="Kadnikov V.V."/>
            <person name="Mardanov A.V."/>
            <person name="Beletsky A.V."/>
            <person name="Banks D."/>
            <person name="Pimenov N.V."/>
            <person name="Frank Y.A."/>
            <person name="Karnachuk O.V."/>
            <person name="Ravin N.V."/>
        </authorList>
    </citation>
    <scope>NUCLEOTIDE SEQUENCE [LARGE SCALE GENOMIC DNA]</scope>
    <source>
        <strain evidence="15">BY5</strain>
    </source>
</reference>
<dbReference type="InterPro" id="IPR013155">
    <property type="entry name" value="M/V/L/I-tRNA-synth_anticd-bd"/>
</dbReference>
<comment type="similarity">
    <text evidence="1 9 10">Belongs to the class-I aminoacyl-tRNA synthetase family.</text>
</comment>
<dbReference type="EMBL" id="QOQW01000027">
    <property type="protein sequence ID" value="RCK78095.1"/>
    <property type="molecule type" value="Genomic_DNA"/>
</dbReference>
<keyword evidence="7 9" id="KW-0030">Aminoacyl-tRNA synthetase</keyword>
<dbReference type="EC" id="6.1.1.4" evidence="9"/>
<dbReference type="Gene3D" id="3.40.50.620">
    <property type="entry name" value="HUPs"/>
    <property type="match status" value="2"/>
</dbReference>
<dbReference type="InterPro" id="IPR025709">
    <property type="entry name" value="Leu_tRNA-synth_edit"/>
</dbReference>
<evidence type="ECO:0000259" key="14">
    <source>
        <dbReference type="Pfam" id="PF13603"/>
    </source>
</evidence>
<dbReference type="Pfam" id="PF13603">
    <property type="entry name" value="tRNA-synt_1_2"/>
    <property type="match status" value="1"/>
</dbReference>
<dbReference type="InterPro" id="IPR015413">
    <property type="entry name" value="Methionyl/Leucyl_tRNA_Synth"/>
</dbReference>
<comment type="caution">
    <text evidence="15">The sequence shown here is derived from an EMBL/GenBank/DDBJ whole genome shotgun (WGS) entry which is preliminary data.</text>
</comment>